<name>A0A6J5NWR3_9CAUD</name>
<dbReference type="EMBL" id="LR796719">
    <property type="protein sequence ID" value="CAB4161721.1"/>
    <property type="molecule type" value="Genomic_DNA"/>
</dbReference>
<dbReference type="EMBL" id="LR797146">
    <property type="protein sequence ID" value="CAB4189516.1"/>
    <property type="molecule type" value="Genomic_DNA"/>
</dbReference>
<evidence type="ECO:0000313" key="2">
    <source>
        <dbReference type="EMBL" id="CAB4189516.1"/>
    </source>
</evidence>
<organism evidence="1">
    <name type="scientific">uncultured Caudovirales phage</name>
    <dbReference type="NCBI Taxonomy" id="2100421"/>
    <lineage>
        <taxon>Viruses</taxon>
        <taxon>Duplodnaviria</taxon>
        <taxon>Heunggongvirae</taxon>
        <taxon>Uroviricota</taxon>
        <taxon>Caudoviricetes</taxon>
        <taxon>Peduoviridae</taxon>
        <taxon>Maltschvirus</taxon>
        <taxon>Maltschvirus maltsch</taxon>
    </lineage>
</organism>
<proteinExistence type="predicted"/>
<evidence type="ECO:0000313" key="1">
    <source>
        <dbReference type="EMBL" id="CAB4161721.1"/>
    </source>
</evidence>
<protein>
    <submittedName>
        <fullName evidence="1">Uncharacterized protein</fullName>
    </submittedName>
</protein>
<reference evidence="1" key="1">
    <citation type="submission" date="2020-04" db="EMBL/GenBank/DDBJ databases">
        <authorList>
            <person name="Chiriac C."/>
            <person name="Salcher M."/>
            <person name="Ghai R."/>
            <person name="Kavagutti S V."/>
        </authorList>
    </citation>
    <scope>NUCLEOTIDE SEQUENCE</scope>
</reference>
<sequence length="90" mass="9851">MIITIDGIREIVGDVDTIFMKQGKSGKAVHISSGKSRSNVLLCGATRSRNGSRQSYLFPLFITKIETDLMCKDCVAILHERIQPLVTVGA</sequence>
<gene>
    <name evidence="2" type="ORF">UFOVP1201_4</name>
    <name evidence="1" type="ORF">UFOVP788_24</name>
</gene>
<accession>A0A6J5NWR3</accession>